<dbReference type="RefSeq" id="XP_013349732.1">
    <property type="nucleotide sequence ID" value="XM_013494278.1"/>
</dbReference>
<feature type="compositionally biased region" description="Pro residues" evidence="1">
    <location>
        <begin position="82"/>
        <end position="95"/>
    </location>
</feature>
<evidence type="ECO:0000256" key="1">
    <source>
        <dbReference type="SAM" id="MobiDB-lite"/>
    </source>
</evidence>
<name>U6JNT0_9EIME</name>
<protein>
    <submittedName>
        <fullName evidence="2">DNA cross-link repair protein, putative</fullName>
    </submittedName>
</protein>
<gene>
    <name evidence="2" type="ORF">EMH_0029390</name>
</gene>
<dbReference type="GO" id="GO:0036297">
    <property type="term" value="P:interstrand cross-link repair"/>
    <property type="evidence" value="ECO:0007669"/>
    <property type="project" value="TreeGrafter"/>
</dbReference>
<dbReference type="EMBL" id="HG678993">
    <property type="protein sequence ID" value="CDJ27154.1"/>
    <property type="molecule type" value="Genomic_DNA"/>
</dbReference>
<dbReference type="PANTHER" id="PTHR23240:SF6">
    <property type="entry name" value="DNA CROSS-LINK REPAIR 1A PROTEIN"/>
    <property type="match status" value="1"/>
</dbReference>
<dbReference type="Proteomes" id="UP000030744">
    <property type="component" value="Unassembled WGS sequence"/>
</dbReference>
<proteinExistence type="predicted"/>
<dbReference type="GO" id="GO:0035312">
    <property type="term" value="F:5'-3' DNA exonuclease activity"/>
    <property type="evidence" value="ECO:0007669"/>
    <property type="project" value="TreeGrafter"/>
</dbReference>
<reference evidence="2" key="1">
    <citation type="submission" date="2013-10" db="EMBL/GenBank/DDBJ databases">
        <title>Genomic analysis of the causative agents of coccidiosis in chickens.</title>
        <authorList>
            <person name="Reid A.J."/>
            <person name="Blake D."/>
            <person name="Billington K."/>
            <person name="Browne H."/>
            <person name="Dunn M."/>
            <person name="Hung S."/>
            <person name="Kawahara F."/>
            <person name="Miranda-Saavedra D."/>
            <person name="Mourier T."/>
            <person name="Nagra H."/>
            <person name="Otto T.D."/>
            <person name="Rawlings N."/>
            <person name="Sanchez A."/>
            <person name="Sanders M."/>
            <person name="Subramaniam C."/>
            <person name="Tay Y."/>
            <person name="Dear P."/>
            <person name="Doerig C."/>
            <person name="Gruber A."/>
            <person name="Parkinson J."/>
            <person name="Shirley M."/>
            <person name="Wan K.L."/>
            <person name="Berriman M."/>
            <person name="Tomley F."/>
            <person name="Pain A."/>
        </authorList>
    </citation>
    <scope>NUCLEOTIDE SEQUENCE [LARGE SCALE GENOMIC DNA]</scope>
    <source>
        <strain evidence="2">Houghton</strain>
    </source>
</reference>
<dbReference type="GO" id="GO:0003684">
    <property type="term" value="F:damaged DNA binding"/>
    <property type="evidence" value="ECO:0007669"/>
    <property type="project" value="TreeGrafter"/>
</dbReference>
<dbReference type="VEuPathDB" id="ToxoDB:EMH_0029390"/>
<sequence length="310" mass="32971">MEELRGHLVVGSNPPFLVDLFRNIPKRRVLTGGPPRGGPPAPTGGGPLANMGAPSGAPHIHEGPQPHGAPSGPPVDKGVPSPGAPQVPNGPPPVQGAPSVQGPPSAQGPLALQGAPRVQGAPSVRGPPSAEGAPIAEDFVFFLSHFHADHYGGLTRNWKRGPIWCSSVTGNLVERVLGVPSYFIMRLPIGRRVKIKEIFVTLIDANHCPGKEKIALHLARHCNLRIFISPQRRRVFSCLEFPPEDSALFTEKADEAQVDLVPMNVCGSTFPPRGNFNGIRQHLQTLGLSEATRVVGLKTPTCRLTALYSS</sequence>
<reference evidence="2" key="2">
    <citation type="submission" date="2013-10" db="EMBL/GenBank/DDBJ databases">
        <authorList>
            <person name="Aslett M."/>
        </authorList>
    </citation>
    <scope>NUCLEOTIDE SEQUENCE [LARGE SCALE GENOMIC DNA]</scope>
    <source>
        <strain evidence="2">Houghton</strain>
    </source>
</reference>
<keyword evidence="3" id="KW-1185">Reference proteome</keyword>
<evidence type="ECO:0000313" key="3">
    <source>
        <dbReference type="Proteomes" id="UP000030744"/>
    </source>
</evidence>
<feature type="region of interest" description="Disordered" evidence="1">
    <location>
        <begin position="28"/>
        <end position="130"/>
    </location>
</feature>
<dbReference type="GO" id="GO:0006303">
    <property type="term" value="P:double-strand break repair via nonhomologous end joining"/>
    <property type="evidence" value="ECO:0007669"/>
    <property type="project" value="TreeGrafter"/>
</dbReference>
<accession>U6JNT0</accession>
<dbReference type="OrthoDB" id="345952at2759"/>
<dbReference type="PANTHER" id="PTHR23240">
    <property type="entry name" value="DNA CROSS-LINK REPAIR PROTEIN PSO2/SNM1-RELATED"/>
    <property type="match status" value="1"/>
</dbReference>
<dbReference type="GeneID" id="25377777"/>
<dbReference type="SUPFAM" id="SSF56281">
    <property type="entry name" value="Metallo-hydrolase/oxidoreductase"/>
    <property type="match status" value="1"/>
</dbReference>
<evidence type="ECO:0000313" key="2">
    <source>
        <dbReference type="EMBL" id="CDJ27154.1"/>
    </source>
</evidence>
<dbReference type="InterPro" id="IPR036866">
    <property type="entry name" value="RibonucZ/Hydroxyglut_hydro"/>
</dbReference>
<dbReference type="AlphaFoldDB" id="U6JNT0"/>
<organism evidence="2 3">
    <name type="scientific">Eimeria mitis</name>
    <dbReference type="NCBI Taxonomy" id="44415"/>
    <lineage>
        <taxon>Eukaryota</taxon>
        <taxon>Sar</taxon>
        <taxon>Alveolata</taxon>
        <taxon>Apicomplexa</taxon>
        <taxon>Conoidasida</taxon>
        <taxon>Coccidia</taxon>
        <taxon>Eucoccidiorida</taxon>
        <taxon>Eimeriorina</taxon>
        <taxon>Eimeriidae</taxon>
        <taxon>Eimeria</taxon>
    </lineage>
</organism>
<dbReference type="Gene3D" id="3.60.15.10">
    <property type="entry name" value="Ribonuclease Z/Hydroxyacylglutathione hydrolase-like"/>
    <property type="match status" value="1"/>
</dbReference>